<dbReference type="PANTHER" id="PTHR31509">
    <property type="entry name" value="BPS1-LIKE PROTEIN"/>
    <property type="match status" value="1"/>
</dbReference>
<dbReference type="OrthoDB" id="1701699at2759"/>
<comment type="caution">
    <text evidence="1">The sequence shown here is derived from an EMBL/GenBank/DDBJ whole genome shotgun (WGS) entry which is preliminary data.</text>
</comment>
<dbReference type="Pfam" id="PF03087">
    <property type="entry name" value="BPS1"/>
    <property type="match status" value="1"/>
</dbReference>
<reference evidence="2" key="1">
    <citation type="journal article" date="2019" name="Curr. Biol.">
        <title>Genome Sequence of Striga asiatica Provides Insight into the Evolution of Plant Parasitism.</title>
        <authorList>
            <person name="Yoshida S."/>
            <person name="Kim S."/>
            <person name="Wafula E.K."/>
            <person name="Tanskanen J."/>
            <person name="Kim Y.M."/>
            <person name="Honaas L."/>
            <person name="Yang Z."/>
            <person name="Spallek T."/>
            <person name="Conn C.E."/>
            <person name="Ichihashi Y."/>
            <person name="Cheong K."/>
            <person name="Cui S."/>
            <person name="Der J.P."/>
            <person name="Gundlach H."/>
            <person name="Jiao Y."/>
            <person name="Hori C."/>
            <person name="Ishida J.K."/>
            <person name="Kasahara H."/>
            <person name="Kiba T."/>
            <person name="Kim M.S."/>
            <person name="Koo N."/>
            <person name="Laohavisit A."/>
            <person name="Lee Y.H."/>
            <person name="Lumba S."/>
            <person name="McCourt P."/>
            <person name="Mortimer J.C."/>
            <person name="Mutuku J.M."/>
            <person name="Nomura T."/>
            <person name="Sasaki-Sekimoto Y."/>
            <person name="Seto Y."/>
            <person name="Wang Y."/>
            <person name="Wakatake T."/>
            <person name="Sakakibara H."/>
            <person name="Demura T."/>
            <person name="Yamaguchi S."/>
            <person name="Yoneyama K."/>
            <person name="Manabe R.I."/>
            <person name="Nelson D.C."/>
            <person name="Schulman A.H."/>
            <person name="Timko M.P."/>
            <person name="dePamphilis C.W."/>
            <person name="Choi D."/>
            <person name="Shirasu K."/>
        </authorList>
    </citation>
    <scope>NUCLEOTIDE SEQUENCE [LARGE SCALE GENOMIC DNA]</scope>
    <source>
        <strain evidence="2">cv. UVA1</strain>
    </source>
</reference>
<dbReference type="InterPro" id="IPR004320">
    <property type="entry name" value="BPS1_pln"/>
</dbReference>
<organism evidence="1 2">
    <name type="scientific">Striga asiatica</name>
    <name type="common">Asiatic witchweed</name>
    <name type="synonym">Buchnera asiatica</name>
    <dbReference type="NCBI Taxonomy" id="4170"/>
    <lineage>
        <taxon>Eukaryota</taxon>
        <taxon>Viridiplantae</taxon>
        <taxon>Streptophyta</taxon>
        <taxon>Embryophyta</taxon>
        <taxon>Tracheophyta</taxon>
        <taxon>Spermatophyta</taxon>
        <taxon>Magnoliopsida</taxon>
        <taxon>eudicotyledons</taxon>
        <taxon>Gunneridae</taxon>
        <taxon>Pentapetalae</taxon>
        <taxon>asterids</taxon>
        <taxon>lamiids</taxon>
        <taxon>Lamiales</taxon>
        <taxon>Orobanchaceae</taxon>
        <taxon>Buchnereae</taxon>
        <taxon>Striga</taxon>
    </lineage>
</organism>
<dbReference type="GO" id="GO:0048364">
    <property type="term" value="P:root development"/>
    <property type="evidence" value="ECO:0007669"/>
    <property type="project" value="InterPro"/>
</dbReference>
<gene>
    <name evidence="1" type="ORF">STAS_12219</name>
</gene>
<dbReference type="EMBL" id="BKCP01005039">
    <property type="protein sequence ID" value="GER35918.1"/>
    <property type="molecule type" value="Genomic_DNA"/>
</dbReference>
<evidence type="ECO:0000313" key="2">
    <source>
        <dbReference type="Proteomes" id="UP000325081"/>
    </source>
</evidence>
<evidence type="ECO:0000313" key="1">
    <source>
        <dbReference type="EMBL" id="GER35918.1"/>
    </source>
</evidence>
<protein>
    <submittedName>
        <fullName evidence="1">Uncharacterized protein</fullName>
    </submittedName>
</protein>
<proteinExistence type="predicted"/>
<name>A0A5A7PTC5_STRAF</name>
<sequence>MLTNYSFCHIPIEFFFQQILEKWFGEISEGYLGLVDICATTKDFVSHSKESILNILSILRQKRASDELLELISSRKIAKKNIRNSLRNIRVLKNKFSGLSLSTGNNNQETIAIVRMLKEVELMTIYLMEDLPLSILGTNKLRWRLKAGF</sequence>
<dbReference type="GO" id="GO:0048367">
    <property type="term" value="P:shoot system development"/>
    <property type="evidence" value="ECO:0007669"/>
    <property type="project" value="InterPro"/>
</dbReference>
<keyword evidence="2" id="KW-1185">Reference proteome</keyword>
<accession>A0A5A7PTC5</accession>
<dbReference type="AlphaFoldDB" id="A0A5A7PTC5"/>
<dbReference type="Proteomes" id="UP000325081">
    <property type="component" value="Unassembled WGS sequence"/>
</dbReference>